<keyword evidence="2" id="KW-0812">Transmembrane</keyword>
<dbReference type="EMBL" id="MN739679">
    <property type="protein sequence ID" value="QHT20534.1"/>
    <property type="molecule type" value="Genomic_DNA"/>
</dbReference>
<feature type="region of interest" description="Disordered" evidence="1">
    <location>
        <begin position="78"/>
        <end position="99"/>
    </location>
</feature>
<evidence type="ECO:0000256" key="1">
    <source>
        <dbReference type="SAM" id="MobiDB-lite"/>
    </source>
</evidence>
<feature type="transmembrane region" description="Helical" evidence="2">
    <location>
        <begin position="6"/>
        <end position="25"/>
    </location>
</feature>
<name>A0A6C0DV68_9ZZZZ</name>
<accession>A0A6C0DV68</accession>
<feature type="compositionally biased region" description="Low complexity" evidence="1">
    <location>
        <begin position="82"/>
        <end position="99"/>
    </location>
</feature>
<proteinExistence type="predicted"/>
<feature type="transmembrane region" description="Helical" evidence="2">
    <location>
        <begin position="37"/>
        <end position="55"/>
    </location>
</feature>
<evidence type="ECO:0000313" key="3">
    <source>
        <dbReference type="EMBL" id="QHT20534.1"/>
    </source>
</evidence>
<dbReference type="AlphaFoldDB" id="A0A6C0DV68"/>
<keyword evidence="2" id="KW-1133">Transmembrane helix</keyword>
<sequence>MSKHINTFLSYIIKGIVIGFLYFEITKENDTNIKNMALFTFFYIVMIYCAIITGIEPNVITGAFLTKTIFTLIDTRVKKNNDSNSNSNSDNPSIDIKDD</sequence>
<evidence type="ECO:0000256" key="2">
    <source>
        <dbReference type="SAM" id="Phobius"/>
    </source>
</evidence>
<keyword evidence="2" id="KW-0472">Membrane</keyword>
<organism evidence="3">
    <name type="scientific">viral metagenome</name>
    <dbReference type="NCBI Taxonomy" id="1070528"/>
    <lineage>
        <taxon>unclassified sequences</taxon>
        <taxon>metagenomes</taxon>
        <taxon>organismal metagenomes</taxon>
    </lineage>
</organism>
<reference evidence="3" key="1">
    <citation type="journal article" date="2020" name="Nature">
        <title>Giant virus diversity and host interactions through global metagenomics.</title>
        <authorList>
            <person name="Schulz F."/>
            <person name="Roux S."/>
            <person name="Paez-Espino D."/>
            <person name="Jungbluth S."/>
            <person name="Walsh D.A."/>
            <person name="Denef V.J."/>
            <person name="McMahon K.D."/>
            <person name="Konstantinidis K.T."/>
            <person name="Eloe-Fadrosh E.A."/>
            <person name="Kyrpides N.C."/>
            <person name="Woyke T."/>
        </authorList>
    </citation>
    <scope>NUCLEOTIDE SEQUENCE</scope>
    <source>
        <strain evidence="3">GVMAG-M-3300023174-68</strain>
    </source>
</reference>
<protein>
    <submittedName>
        <fullName evidence="3">Uncharacterized protein</fullName>
    </submittedName>
</protein>